<dbReference type="InterPro" id="IPR058698">
    <property type="entry name" value="CUB_metazoa"/>
</dbReference>
<dbReference type="Proteomes" id="UP000694846">
    <property type="component" value="Unplaced"/>
</dbReference>
<dbReference type="PROSITE" id="PS01180">
    <property type="entry name" value="CUB"/>
    <property type="match status" value="1"/>
</dbReference>
<gene>
    <name evidence="6" type="primary">LOC112682120</name>
</gene>
<dbReference type="PANTHER" id="PTHR33236">
    <property type="entry name" value="INTRAFLAGELLAR TRANSPORT PROTEIN 122 FAMILY PROTEIN-RELATED"/>
    <property type="match status" value="1"/>
</dbReference>
<dbReference type="InterPro" id="IPR035914">
    <property type="entry name" value="Sperma_CUB_dom_sf"/>
</dbReference>
<evidence type="ECO:0000313" key="5">
    <source>
        <dbReference type="Proteomes" id="UP000694846"/>
    </source>
</evidence>
<reference evidence="6" key="1">
    <citation type="submission" date="2025-08" db="UniProtKB">
        <authorList>
            <consortium name="RefSeq"/>
        </authorList>
    </citation>
    <scope>IDENTIFICATION</scope>
    <source>
        <tissue evidence="6">Whole body</tissue>
    </source>
</reference>
<organism evidence="5 6">
    <name type="scientific">Sipha flava</name>
    <name type="common">yellow sugarcane aphid</name>
    <dbReference type="NCBI Taxonomy" id="143950"/>
    <lineage>
        <taxon>Eukaryota</taxon>
        <taxon>Metazoa</taxon>
        <taxon>Ecdysozoa</taxon>
        <taxon>Arthropoda</taxon>
        <taxon>Hexapoda</taxon>
        <taxon>Insecta</taxon>
        <taxon>Pterygota</taxon>
        <taxon>Neoptera</taxon>
        <taxon>Paraneoptera</taxon>
        <taxon>Hemiptera</taxon>
        <taxon>Sternorrhyncha</taxon>
        <taxon>Aphidomorpha</taxon>
        <taxon>Aphidoidea</taxon>
        <taxon>Aphididae</taxon>
        <taxon>Sipha</taxon>
    </lineage>
</organism>
<proteinExistence type="predicted"/>
<evidence type="ECO:0000256" key="2">
    <source>
        <dbReference type="PROSITE-ProRule" id="PRU00059"/>
    </source>
</evidence>
<feature type="signal peptide" evidence="3">
    <location>
        <begin position="1"/>
        <end position="20"/>
    </location>
</feature>
<sequence>MFGTTSCWTAVLLVVAAVAGQTVPGDREDQRQAKGVQMFGWHLMEGAKRSCVGPNGRPGVCMSQNDCSEMKGKSVGRCFPYDSCCSITPNSCGGYSGSSTTYFQSPDTFQELCTYKIHVRQNTCQLRIDFERFSLSQPTKPNNESAYVCEHDEFTLVTNGNTKMNLPVLCGKNSGQHVYVPVNEQASTGSKTKQHITLKFRLTARDEDYTEQEPFWKLKISQLECQTTSTNWWKIKDIARQVWDWEEEERDVTKTKYSLAPEGCLQYYTEKDGSFESFNYNKGMGHYLGNLNYAVCFKRNQDTCGIRYEAVKFQVAYNRKLTGSTDRDCDTAAVNTGTTTRAPQTTETTTARMTTTAAGQTTLGPDTVTTTAGTTTTENTMTTVASVVVRSARRRKWSSDVHSDYLLIPDGHYSGEVFASKYCDKSLETLDDITVKTQGPLYVAFVSDDYSNPEEDVEKGFRINYSLTNTGC</sequence>
<keyword evidence="3" id="KW-0732">Signal</keyword>
<dbReference type="PANTHER" id="PTHR33236:SF12">
    <property type="entry name" value="CUB DOMAIN-CONTAINING PROTEIN-RELATED"/>
    <property type="match status" value="1"/>
</dbReference>
<name>A0A8B8FDI0_9HEMI</name>
<feature type="domain" description="CUB" evidence="4">
    <location>
        <begin position="92"/>
        <end position="222"/>
    </location>
</feature>
<dbReference type="RefSeq" id="XP_025408405.1">
    <property type="nucleotide sequence ID" value="XM_025552620.1"/>
</dbReference>
<evidence type="ECO:0000313" key="6">
    <source>
        <dbReference type="RefSeq" id="XP_025408405.1"/>
    </source>
</evidence>
<protein>
    <submittedName>
        <fullName evidence="6">Uncharacterized protein LOC112682120</fullName>
    </submittedName>
</protein>
<feature type="chain" id="PRO_5034004203" evidence="3">
    <location>
        <begin position="21"/>
        <end position="472"/>
    </location>
</feature>
<dbReference type="Pfam" id="PF26080">
    <property type="entry name" value="CUB_animal"/>
    <property type="match status" value="1"/>
</dbReference>
<dbReference type="SUPFAM" id="SSF49854">
    <property type="entry name" value="Spermadhesin, CUB domain"/>
    <property type="match status" value="1"/>
</dbReference>
<dbReference type="OrthoDB" id="6479909at2759"/>
<keyword evidence="1" id="KW-1015">Disulfide bond</keyword>
<comment type="caution">
    <text evidence="2">Lacks conserved residue(s) required for the propagation of feature annotation.</text>
</comment>
<evidence type="ECO:0000259" key="4">
    <source>
        <dbReference type="PROSITE" id="PS01180"/>
    </source>
</evidence>
<dbReference type="GeneID" id="112682120"/>
<dbReference type="InterPro" id="IPR000859">
    <property type="entry name" value="CUB_dom"/>
</dbReference>
<dbReference type="AlphaFoldDB" id="A0A8B8FDI0"/>
<evidence type="ECO:0000256" key="3">
    <source>
        <dbReference type="SAM" id="SignalP"/>
    </source>
</evidence>
<keyword evidence="5" id="KW-1185">Reference proteome</keyword>
<evidence type="ECO:0000256" key="1">
    <source>
        <dbReference type="ARBA" id="ARBA00023157"/>
    </source>
</evidence>
<dbReference type="Gene3D" id="2.60.120.290">
    <property type="entry name" value="Spermadhesin, CUB domain"/>
    <property type="match status" value="2"/>
</dbReference>
<accession>A0A8B8FDI0</accession>